<proteinExistence type="predicted"/>
<sequence>EVKMKAHPENIKTGKYFDEFPELVLRTSDLRRKIDTKLIELEKPAPTLEEAKAEVAKLAEQEVEKLWQSQEKT</sequence>
<name>X1UWY6_9ZZZZ</name>
<dbReference type="EMBL" id="BARW01034251">
    <property type="protein sequence ID" value="GAJ04421.1"/>
    <property type="molecule type" value="Genomic_DNA"/>
</dbReference>
<gene>
    <name evidence="1" type="ORF">S12H4_53727</name>
</gene>
<evidence type="ECO:0000313" key="1">
    <source>
        <dbReference type="EMBL" id="GAJ04421.1"/>
    </source>
</evidence>
<protein>
    <submittedName>
        <fullName evidence="1">Uncharacterized protein</fullName>
    </submittedName>
</protein>
<accession>X1UWY6</accession>
<dbReference type="AlphaFoldDB" id="X1UWY6"/>
<feature type="non-terminal residue" evidence="1">
    <location>
        <position position="1"/>
    </location>
</feature>
<reference evidence="1" key="1">
    <citation type="journal article" date="2014" name="Front. Microbiol.">
        <title>High frequency of phylogenetically diverse reductive dehalogenase-homologous genes in deep subseafloor sedimentary metagenomes.</title>
        <authorList>
            <person name="Kawai M."/>
            <person name="Futagami T."/>
            <person name="Toyoda A."/>
            <person name="Takaki Y."/>
            <person name="Nishi S."/>
            <person name="Hori S."/>
            <person name="Arai W."/>
            <person name="Tsubouchi T."/>
            <person name="Morono Y."/>
            <person name="Uchiyama I."/>
            <person name="Ito T."/>
            <person name="Fujiyama A."/>
            <person name="Inagaki F."/>
            <person name="Takami H."/>
        </authorList>
    </citation>
    <scope>NUCLEOTIDE SEQUENCE</scope>
    <source>
        <strain evidence="1">Expedition CK06-06</strain>
    </source>
</reference>
<comment type="caution">
    <text evidence="1">The sequence shown here is derived from an EMBL/GenBank/DDBJ whole genome shotgun (WGS) entry which is preliminary data.</text>
</comment>
<organism evidence="1">
    <name type="scientific">marine sediment metagenome</name>
    <dbReference type="NCBI Taxonomy" id="412755"/>
    <lineage>
        <taxon>unclassified sequences</taxon>
        <taxon>metagenomes</taxon>
        <taxon>ecological metagenomes</taxon>
    </lineage>
</organism>